<dbReference type="Pfam" id="PF00536">
    <property type="entry name" value="SAM_1"/>
    <property type="match status" value="1"/>
</dbReference>
<evidence type="ECO:0000313" key="5">
    <source>
        <dbReference type="Proteomes" id="UP000694545"/>
    </source>
</evidence>
<evidence type="ECO:0000313" key="4">
    <source>
        <dbReference type="Ensembl" id="ENSVKKP00000016556.1"/>
    </source>
</evidence>
<dbReference type="InterPro" id="IPR002110">
    <property type="entry name" value="Ankyrin_rpt"/>
</dbReference>
<dbReference type="SUPFAM" id="SSF47769">
    <property type="entry name" value="SAM/Pointed domain"/>
    <property type="match status" value="1"/>
</dbReference>
<dbReference type="SMART" id="SM00248">
    <property type="entry name" value="ANK"/>
    <property type="match status" value="3"/>
</dbReference>
<dbReference type="PROSITE" id="PS50088">
    <property type="entry name" value="ANK_REPEAT"/>
    <property type="match status" value="2"/>
</dbReference>
<dbReference type="PANTHER" id="PTHR24184">
    <property type="entry name" value="SI:CH211-189E2.2"/>
    <property type="match status" value="1"/>
</dbReference>
<keyword evidence="1" id="KW-0040">ANK repeat</keyword>
<dbReference type="SMART" id="SM00454">
    <property type="entry name" value="SAM"/>
    <property type="match status" value="1"/>
</dbReference>
<feature type="repeat" description="ANK" evidence="1">
    <location>
        <begin position="5"/>
        <end position="37"/>
    </location>
</feature>
<dbReference type="Ensembl" id="ENSVKKT00000016957.1">
    <property type="protein sequence ID" value="ENSVKKP00000016556.1"/>
    <property type="gene ID" value="ENSVKKG00000011312.1"/>
</dbReference>
<feature type="region of interest" description="Disordered" evidence="2">
    <location>
        <begin position="110"/>
        <end position="169"/>
    </location>
</feature>
<evidence type="ECO:0000256" key="2">
    <source>
        <dbReference type="SAM" id="MobiDB-lite"/>
    </source>
</evidence>
<feature type="domain" description="SAM" evidence="3">
    <location>
        <begin position="258"/>
        <end position="318"/>
    </location>
</feature>
<dbReference type="AlphaFoldDB" id="A0A8D2L4B9"/>
<sequence>MKDMHGWTALFHCTSAGHQQMVKFLLDSGANANCREPLCGYTPLMEAAASGHEIIVQYLLNHGVRVDVRDSTGATARALAMKYGHVKIVGLIDLHAAPVPKVLCRGPGKYEDLSSSDESYTAPQRQKPARKSKGPSIHEGPHALAKITGVRTGGKNQSRHEQVPPEGYVTFKDDGSGFEGGDLHYRDVTSPINEHDVESSSSREDNCFFHNDVAAVRTSSSSSEGLAKAMGISSEGSLESNEVAAFLPFSVCLLCRLQDLATFLEQIGCLKYLQVFEEQDVDLRIFLTLTESDLKEIGITLFGPKRKMTSAIARWHSSAQPPNDALELAYADRLEAEMQELAIQLHKKCEAVEGLKGQVSQEQELRAVVESCLMEQDVAWSNAQAKLREVQAITRSAGILLEQMQACQAELSSRMHQECAAGQFLEVKAQLAAGEWES</sequence>
<protein>
    <recommendedName>
        <fullName evidence="3">SAM domain-containing protein</fullName>
    </recommendedName>
</protein>
<dbReference type="CDD" id="cd09519">
    <property type="entry name" value="SAM_ANKS3"/>
    <property type="match status" value="1"/>
</dbReference>
<name>A0A8D2L4B9_VARKO</name>
<accession>A0A8D2L4B9</accession>
<evidence type="ECO:0000256" key="1">
    <source>
        <dbReference type="PROSITE-ProRule" id="PRU00023"/>
    </source>
</evidence>
<reference evidence="4" key="1">
    <citation type="submission" date="2025-08" db="UniProtKB">
        <authorList>
            <consortium name="Ensembl"/>
        </authorList>
    </citation>
    <scope>IDENTIFICATION</scope>
</reference>
<dbReference type="Gene3D" id="1.25.40.20">
    <property type="entry name" value="Ankyrin repeat-containing domain"/>
    <property type="match status" value="1"/>
</dbReference>
<keyword evidence="5" id="KW-1185">Reference proteome</keyword>
<dbReference type="PROSITE" id="PS50297">
    <property type="entry name" value="ANK_REP_REGION"/>
    <property type="match status" value="2"/>
</dbReference>
<evidence type="ECO:0000259" key="3">
    <source>
        <dbReference type="PROSITE" id="PS50105"/>
    </source>
</evidence>
<reference evidence="4" key="2">
    <citation type="submission" date="2025-09" db="UniProtKB">
        <authorList>
            <consortium name="Ensembl"/>
        </authorList>
    </citation>
    <scope>IDENTIFICATION</scope>
</reference>
<organism evidence="4 5">
    <name type="scientific">Varanus komodoensis</name>
    <name type="common">Komodo dragon</name>
    <dbReference type="NCBI Taxonomy" id="61221"/>
    <lineage>
        <taxon>Eukaryota</taxon>
        <taxon>Metazoa</taxon>
        <taxon>Chordata</taxon>
        <taxon>Craniata</taxon>
        <taxon>Vertebrata</taxon>
        <taxon>Euteleostomi</taxon>
        <taxon>Lepidosauria</taxon>
        <taxon>Squamata</taxon>
        <taxon>Bifurcata</taxon>
        <taxon>Unidentata</taxon>
        <taxon>Episquamata</taxon>
        <taxon>Toxicofera</taxon>
        <taxon>Anguimorpha</taxon>
        <taxon>Paleoanguimorpha</taxon>
        <taxon>Varanoidea</taxon>
        <taxon>Varanidae</taxon>
        <taxon>Varanus</taxon>
    </lineage>
</organism>
<dbReference type="Gene3D" id="1.10.150.50">
    <property type="entry name" value="Transcription Factor, Ets-1"/>
    <property type="match status" value="1"/>
</dbReference>
<dbReference type="SUPFAM" id="SSF48403">
    <property type="entry name" value="Ankyrin repeat"/>
    <property type="match status" value="1"/>
</dbReference>
<dbReference type="InterPro" id="IPR013761">
    <property type="entry name" value="SAM/pointed_sf"/>
</dbReference>
<dbReference type="InterPro" id="IPR036770">
    <property type="entry name" value="Ankyrin_rpt-contain_sf"/>
</dbReference>
<dbReference type="PROSITE" id="PS50105">
    <property type="entry name" value="SAM_DOMAIN"/>
    <property type="match status" value="1"/>
</dbReference>
<dbReference type="InterPro" id="IPR047238">
    <property type="entry name" value="ANKS3_SAM"/>
</dbReference>
<dbReference type="Proteomes" id="UP000694545">
    <property type="component" value="Unplaced"/>
</dbReference>
<feature type="repeat" description="ANK" evidence="1">
    <location>
        <begin position="39"/>
        <end position="71"/>
    </location>
</feature>
<proteinExistence type="predicted"/>
<dbReference type="PANTHER" id="PTHR24184:SF6">
    <property type="entry name" value="ANKYRIN REPEAT AND SAM DOMAIN-CONTAINING PROTEIN 3"/>
    <property type="match status" value="1"/>
</dbReference>
<dbReference type="GO" id="GO:0005929">
    <property type="term" value="C:cilium"/>
    <property type="evidence" value="ECO:0007669"/>
    <property type="project" value="TreeGrafter"/>
</dbReference>
<dbReference type="InterPro" id="IPR001660">
    <property type="entry name" value="SAM"/>
</dbReference>
<dbReference type="OMA" id="RKDVHTQ"/>
<dbReference type="Pfam" id="PF12796">
    <property type="entry name" value="Ank_2"/>
    <property type="match status" value="1"/>
</dbReference>